<keyword evidence="5" id="KW-1185">Reference proteome</keyword>
<dbReference type="EMBL" id="CZVI01000064">
    <property type="protein sequence ID" value="CUS95152.1"/>
    <property type="molecule type" value="Genomic_DNA"/>
</dbReference>
<evidence type="ECO:0000313" key="3">
    <source>
        <dbReference type="EMBL" id="CUU07430.1"/>
    </source>
</evidence>
<evidence type="ECO:0000313" key="2">
    <source>
        <dbReference type="EMBL" id="CUS95152.1"/>
    </source>
</evidence>
<evidence type="ECO:0000313" key="5">
    <source>
        <dbReference type="Proteomes" id="UP000182200"/>
    </source>
</evidence>
<dbReference type="InterPro" id="IPR002035">
    <property type="entry name" value="VWF_A"/>
</dbReference>
<dbReference type="InterPro" id="IPR036465">
    <property type="entry name" value="vWFA_dom_sf"/>
</dbReference>
<accession>A0A0P1LVZ6</accession>
<accession>A0A0P1LZX9</accession>
<dbReference type="CDD" id="cd00198">
    <property type="entry name" value="vWFA"/>
    <property type="match status" value="1"/>
</dbReference>
<accession>A0A0P1MHU3</accession>
<organism evidence="3 4">
    <name type="scientific">Candidatus Kryptonium thompsonii</name>
    <dbReference type="NCBI Taxonomy" id="1633631"/>
    <lineage>
        <taxon>Bacteria</taxon>
        <taxon>Pseudomonadati</taxon>
        <taxon>Candidatus Kryptoniota</taxon>
        <taxon>Candidatus Kryptonium</taxon>
    </lineage>
</organism>
<dbReference type="EMBL" id="FAOP01000006">
    <property type="protein sequence ID" value="CUU07430.1"/>
    <property type="molecule type" value="Genomic_DNA"/>
</dbReference>
<accession>A0A0P1M2S4</accession>
<feature type="domain" description="VWFA" evidence="1">
    <location>
        <begin position="176"/>
        <end position="274"/>
    </location>
</feature>
<dbReference type="Gene3D" id="3.40.50.410">
    <property type="entry name" value="von Willebrand factor, type A domain"/>
    <property type="match status" value="1"/>
</dbReference>
<accession>A0A0S4NB93</accession>
<dbReference type="SUPFAM" id="SSF53300">
    <property type="entry name" value="vWA-like"/>
    <property type="match status" value="1"/>
</dbReference>
<accession>A0A0P1MUR9</accession>
<sequence>MFIRYSKWTDQSMTDEQRLQQLLSLFSYLLLKTSGDVKEALEWMKMIGEENDLFDEKFTFDDFVQKLKEIGYIDEAKDMLILTTKGVQRIRQDALNEIFNSLKKGPISGFHETPHSGEGIDRLSETRPYQFGDQPANIDLTSTVTNALIRDGVDDFTIREEDLQVYETEFMTSCATVILLDISHSMILYGEDRITPAKQVSLALAELIKTRFPKDKLYIVVFGDDAKLITLSELPFVSAGPYHTNTKAALQLARHLLRKEGNVNKQIFLVTDGKPSAIFEPDGRLYKNSFGLDPKIVNKTLDEAVACRREKITICTFMVARDPYLINFVEELTKSNRGRAYYSSLDKLGEFVFVDYIRNRRKKIKYNL</sequence>
<accession>A0A0P1P8I1</accession>
<dbReference type="RefSeq" id="WP_047133927.1">
    <property type="nucleotide sequence ID" value="NZ_CZVJ01000059.1"/>
</dbReference>
<accession>A0A0P1MBK5</accession>
<reference evidence="3 4" key="2">
    <citation type="submission" date="2015-11" db="EMBL/GenBank/DDBJ databases">
        <authorList>
            <person name="Zhang Y."/>
            <person name="Guo Z."/>
        </authorList>
    </citation>
    <scope>NUCLEOTIDE SEQUENCE [LARGE SCALE GENOMIC DNA]</scope>
    <source>
        <strain evidence="3">JGI-4</strain>
    </source>
</reference>
<evidence type="ECO:0000259" key="1">
    <source>
        <dbReference type="Pfam" id="PF13519"/>
    </source>
</evidence>
<accession>A0A0P1MDU4</accession>
<dbReference type="Proteomes" id="UP000182011">
    <property type="component" value="Unassembled WGS sequence"/>
</dbReference>
<gene>
    <name evidence="3" type="ORF">JGI4_01819</name>
    <name evidence="2" type="ORF">JGI8_02115</name>
</gene>
<accession>A0A0P1MPL9</accession>
<name>A0A0P1LZX9_9BACT</name>
<accession>A0A0P1LA73</accession>
<dbReference type="Pfam" id="PF13519">
    <property type="entry name" value="VWA_2"/>
    <property type="match status" value="1"/>
</dbReference>
<evidence type="ECO:0000313" key="4">
    <source>
        <dbReference type="Proteomes" id="UP000182011"/>
    </source>
</evidence>
<proteinExistence type="predicted"/>
<dbReference type="Proteomes" id="UP000182200">
    <property type="component" value="Unassembled WGS sequence"/>
</dbReference>
<protein>
    <submittedName>
        <fullName evidence="3">von Willebrand factor type A domain-containing protein</fullName>
    </submittedName>
</protein>
<reference evidence="2 5" key="1">
    <citation type="submission" date="2015-11" db="EMBL/GenBank/DDBJ databases">
        <authorList>
            <person name="Varghese N."/>
        </authorList>
    </citation>
    <scope>NUCLEOTIDE SEQUENCE [LARGE SCALE GENOMIC DNA]</scope>
    <source>
        <strain evidence="2 5">JGI-8</strain>
    </source>
</reference>
<dbReference type="AlphaFoldDB" id="A0A0P1LZX9"/>
<dbReference type="STRING" id="1633631.GCA_001442925_01814"/>